<keyword evidence="2 5" id="KW-0812">Transmembrane</keyword>
<protein>
    <submittedName>
        <fullName evidence="6">Oligosaccharide flippase family protein</fullName>
    </submittedName>
</protein>
<dbReference type="RefSeq" id="WP_274166800.1">
    <property type="nucleotide sequence ID" value="NZ_JAJUBC010000040.1"/>
</dbReference>
<sequence length="403" mass="45552">MSARNDAIIYSLGSVLAKVIPLLTIPYLTNKLGVEKYGELSISISWAALILCFTLFSLDSACVRYYYRYGKRNGNEIITISIVASSMIFVSLFLVTYLYGSDESLTIATLLAFNQSIFTITASKLNFSKNAKGFISIQMLNAILAFSLTLIFFELKEVSVNERLYAIFVAYWISSLVCYFLFGFNQNKRRLFRLFKPFLIYSFSFGLPLLIHNISFVLKGNFDRVVINGAFSSIELGFYALGAQLASIFGVLILSINKALVPHVYEKIKNGTLESHMLVKYSMVFYPISIFIFLISMLVPSSFFEYAFGEGFAASSYYFSMFTFSVFLSVPYLVVVNYLFYHGMTKVIAKLNIVSTLVYLILVWVFSNIGMKYIPIASIISSVILSMLVISKVYRYGDIKIQS</sequence>
<evidence type="ECO:0000256" key="2">
    <source>
        <dbReference type="ARBA" id="ARBA00022692"/>
    </source>
</evidence>
<feature type="transmembrane region" description="Helical" evidence="5">
    <location>
        <begin position="105"/>
        <end position="122"/>
    </location>
</feature>
<feature type="transmembrane region" description="Helical" evidence="5">
    <location>
        <begin position="347"/>
        <end position="367"/>
    </location>
</feature>
<feature type="transmembrane region" description="Helical" evidence="5">
    <location>
        <begin position="238"/>
        <end position="257"/>
    </location>
</feature>
<feature type="transmembrane region" description="Helical" evidence="5">
    <location>
        <begin position="40"/>
        <end position="66"/>
    </location>
</feature>
<accession>A0ABT5R6Z5</accession>
<evidence type="ECO:0000256" key="3">
    <source>
        <dbReference type="ARBA" id="ARBA00022989"/>
    </source>
</evidence>
<organism evidence="6 7">
    <name type="scientific">Enterovibrio gelatinilyticus</name>
    <dbReference type="NCBI Taxonomy" id="2899819"/>
    <lineage>
        <taxon>Bacteria</taxon>
        <taxon>Pseudomonadati</taxon>
        <taxon>Pseudomonadota</taxon>
        <taxon>Gammaproteobacteria</taxon>
        <taxon>Vibrionales</taxon>
        <taxon>Vibrionaceae</taxon>
        <taxon>Enterovibrio</taxon>
    </lineage>
</organism>
<feature type="transmembrane region" description="Helical" evidence="5">
    <location>
        <begin position="198"/>
        <end position="218"/>
    </location>
</feature>
<evidence type="ECO:0000256" key="1">
    <source>
        <dbReference type="ARBA" id="ARBA00004141"/>
    </source>
</evidence>
<feature type="transmembrane region" description="Helical" evidence="5">
    <location>
        <begin position="373"/>
        <end position="394"/>
    </location>
</feature>
<comment type="caution">
    <text evidence="6">The sequence shown here is derived from an EMBL/GenBank/DDBJ whole genome shotgun (WGS) entry which is preliminary data.</text>
</comment>
<keyword evidence="4 5" id="KW-0472">Membrane</keyword>
<feature type="transmembrane region" description="Helical" evidence="5">
    <location>
        <begin position="165"/>
        <end position="186"/>
    </location>
</feature>
<keyword evidence="3 5" id="KW-1133">Transmembrane helix</keyword>
<keyword evidence="7" id="KW-1185">Reference proteome</keyword>
<feature type="transmembrane region" description="Helical" evidence="5">
    <location>
        <begin position="278"/>
        <end position="299"/>
    </location>
</feature>
<feature type="transmembrane region" description="Helical" evidence="5">
    <location>
        <begin position="78"/>
        <end position="99"/>
    </location>
</feature>
<proteinExistence type="predicted"/>
<dbReference type="PANTHER" id="PTHR43424:SF1">
    <property type="entry name" value="LOCUS PUTATIVE PROTEIN 1-RELATED"/>
    <property type="match status" value="1"/>
</dbReference>
<dbReference type="InterPro" id="IPR002797">
    <property type="entry name" value="Polysacc_synth"/>
</dbReference>
<dbReference type="EMBL" id="JAJUBC010000040">
    <property type="protein sequence ID" value="MDD1796038.1"/>
    <property type="molecule type" value="Genomic_DNA"/>
</dbReference>
<evidence type="ECO:0000313" key="6">
    <source>
        <dbReference type="EMBL" id="MDD1796038.1"/>
    </source>
</evidence>
<reference evidence="6" key="1">
    <citation type="submission" date="2021-12" db="EMBL/GenBank/DDBJ databases">
        <title>Enterovibrio ZSDZ35 sp. nov. and Enterovibrio ZSDZ42 sp. nov., isolated from coastal seawater in Qingdao.</title>
        <authorList>
            <person name="Zhang P."/>
        </authorList>
    </citation>
    <scope>NUCLEOTIDE SEQUENCE</scope>
    <source>
        <strain evidence="6">ZSDZ42</strain>
    </source>
</reference>
<evidence type="ECO:0000256" key="5">
    <source>
        <dbReference type="SAM" id="Phobius"/>
    </source>
</evidence>
<gene>
    <name evidence="6" type="ORF">LRP50_23235</name>
</gene>
<dbReference type="PANTHER" id="PTHR43424">
    <property type="entry name" value="LOCUS PUTATIVE PROTEIN 1-RELATED"/>
    <property type="match status" value="1"/>
</dbReference>
<name>A0ABT5R6Z5_9GAMM</name>
<evidence type="ECO:0000256" key="4">
    <source>
        <dbReference type="ARBA" id="ARBA00023136"/>
    </source>
</evidence>
<dbReference type="Pfam" id="PF01943">
    <property type="entry name" value="Polysacc_synt"/>
    <property type="match status" value="1"/>
</dbReference>
<dbReference type="Proteomes" id="UP001149400">
    <property type="component" value="Unassembled WGS sequence"/>
</dbReference>
<feature type="transmembrane region" description="Helical" evidence="5">
    <location>
        <begin position="7"/>
        <end position="28"/>
    </location>
</feature>
<feature type="transmembrane region" description="Helical" evidence="5">
    <location>
        <begin position="134"/>
        <end position="153"/>
    </location>
</feature>
<dbReference type="InterPro" id="IPR052556">
    <property type="entry name" value="PolySynth_Transporter"/>
</dbReference>
<evidence type="ECO:0000313" key="7">
    <source>
        <dbReference type="Proteomes" id="UP001149400"/>
    </source>
</evidence>
<feature type="transmembrane region" description="Helical" evidence="5">
    <location>
        <begin position="319"/>
        <end position="340"/>
    </location>
</feature>
<comment type="subcellular location">
    <subcellularLocation>
        <location evidence="1">Membrane</location>
        <topology evidence="1">Multi-pass membrane protein</topology>
    </subcellularLocation>
</comment>